<dbReference type="RefSeq" id="WP_075359411.1">
    <property type="nucleotide sequence ID" value="NZ_MSRG01000071.1"/>
</dbReference>
<dbReference type="EMBL" id="NBTZ01000023">
    <property type="protein sequence ID" value="OTP78498.1"/>
    <property type="molecule type" value="Genomic_DNA"/>
</dbReference>
<name>A0A242N499_CABSO</name>
<reference evidence="2 3" key="1">
    <citation type="submission" date="2017-03" db="EMBL/GenBank/DDBJ databases">
        <title>Genome analysis of strain PAMC 26577.</title>
        <authorList>
            <person name="Oh H.-M."/>
            <person name="Yang J.-A."/>
        </authorList>
    </citation>
    <scope>NUCLEOTIDE SEQUENCE [LARGE SCALE GENOMIC DNA]</scope>
    <source>
        <strain evidence="2 3">PAMC 26577</strain>
    </source>
</reference>
<keyword evidence="1" id="KW-0472">Membrane</keyword>
<dbReference type="AlphaFoldDB" id="A0A242N499"/>
<proteinExistence type="predicted"/>
<sequence length="127" mass="13645">MNFLNAVITPVTPQPPLVNSVSDLALSRSQVKYAAALALLFVTALFPEYAYAADYSTFTDLLRGFVSWLFVDAGPYIFMAILGICVVGVPKGWVPMKSAVIATVVTFVFFALPTVVRYAATTAASNI</sequence>
<comment type="caution">
    <text evidence="2">The sequence shown here is derived from an EMBL/GenBank/DDBJ whole genome shotgun (WGS) entry which is preliminary data.</text>
</comment>
<feature type="transmembrane region" description="Helical" evidence="1">
    <location>
        <begin position="65"/>
        <end position="87"/>
    </location>
</feature>
<accession>A0A242N499</accession>
<evidence type="ECO:0000313" key="3">
    <source>
        <dbReference type="Proteomes" id="UP000195221"/>
    </source>
</evidence>
<organism evidence="2 3">
    <name type="scientific">Caballeronia sordidicola</name>
    <name type="common">Burkholderia sordidicola</name>
    <dbReference type="NCBI Taxonomy" id="196367"/>
    <lineage>
        <taxon>Bacteria</taxon>
        <taxon>Pseudomonadati</taxon>
        <taxon>Pseudomonadota</taxon>
        <taxon>Betaproteobacteria</taxon>
        <taxon>Burkholderiales</taxon>
        <taxon>Burkholderiaceae</taxon>
        <taxon>Caballeronia</taxon>
    </lineage>
</organism>
<evidence type="ECO:0000313" key="2">
    <source>
        <dbReference type="EMBL" id="OTP78498.1"/>
    </source>
</evidence>
<dbReference type="Proteomes" id="UP000195221">
    <property type="component" value="Unassembled WGS sequence"/>
</dbReference>
<feature type="transmembrane region" description="Helical" evidence="1">
    <location>
        <begin position="99"/>
        <end position="120"/>
    </location>
</feature>
<gene>
    <name evidence="2" type="ORF">PAMC26577_04865</name>
</gene>
<keyword evidence="1" id="KW-1133">Transmembrane helix</keyword>
<keyword evidence="1" id="KW-0812">Transmembrane</keyword>
<feature type="transmembrane region" description="Helical" evidence="1">
    <location>
        <begin position="33"/>
        <end position="53"/>
    </location>
</feature>
<evidence type="ECO:0000256" key="1">
    <source>
        <dbReference type="SAM" id="Phobius"/>
    </source>
</evidence>
<protein>
    <recommendedName>
        <fullName evidence="4">Mating pair formation protein</fullName>
    </recommendedName>
</protein>
<evidence type="ECO:0008006" key="4">
    <source>
        <dbReference type="Google" id="ProtNLM"/>
    </source>
</evidence>